<protein>
    <recommendedName>
        <fullName evidence="2">Anti-sigma factor NepR domain-containing protein</fullName>
    </recommendedName>
</protein>
<dbReference type="EMBL" id="SNXY01000007">
    <property type="protein sequence ID" value="TDP85048.1"/>
    <property type="molecule type" value="Genomic_DNA"/>
</dbReference>
<dbReference type="Pfam" id="PF18557">
    <property type="entry name" value="NepR"/>
    <property type="match status" value="1"/>
</dbReference>
<gene>
    <name evidence="3" type="ORF">EDD54_1893</name>
</gene>
<dbReference type="AlphaFoldDB" id="A0A4V3CW54"/>
<organism evidence="3 4">
    <name type="scientific">Oharaeibacter diazotrophicus</name>
    <dbReference type="NCBI Taxonomy" id="1920512"/>
    <lineage>
        <taxon>Bacteria</taxon>
        <taxon>Pseudomonadati</taxon>
        <taxon>Pseudomonadota</taxon>
        <taxon>Alphaproteobacteria</taxon>
        <taxon>Hyphomicrobiales</taxon>
        <taxon>Pleomorphomonadaceae</taxon>
        <taxon>Oharaeibacter</taxon>
    </lineage>
</organism>
<proteinExistence type="predicted"/>
<dbReference type="InterPro" id="IPR041649">
    <property type="entry name" value="NepR"/>
</dbReference>
<feature type="domain" description="Anti-sigma factor NepR" evidence="2">
    <location>
        <begin position="17"/>
        <end position="49"/>
    </location>
</feature>
<evidence type="ECO:0000259" key="2">
    <source>
        <dbReference type="Pfam" id="PF18557"/>
    </source>
</evidence>
<evidence type="ECO:0000313" key="4">
    <source>
        <dbReference type="Proteomes" id="UP000294547"/>
    </source>
</evidence>
<feature type="region of interest" description="Disordered" evidence="1">
    <location>
        <begin position="45"/>
        <end position="68"/>
    </location>
</feature>
<keyword evidence="4" id="KW-1185">Reference proteome</keyword>
<comment type="caution">
    <text evidence="3">The sequence shown here is derived from an EMBL/GenBank/DDBJ whole genome shotgun (WGS) entry which is preliminary data.</text>
</comment>
<evidence type="ECO:0000313" key="3">
    <source>
        <dbReference type="EMBL" id="TDP85048.1"/>
    </source>
</evidence>
<sequence>MWTETMTTRPKLSHDLQRQIGTILQRAHEGVLDEPLPARMRGLLERLDGRGEPDHLEARQGDEPARRH</sequence>
<dbReference type="Proteomes" id="UP000294547">
    <property type="component" value="Unassembled WGS sequence"/>
</dbReference>
<evidence type="ECO:0000256" key="1">
    <source>
        <dbReference type="SAM" id="MobiDB-lite"/>
    </source>
</evidence>
<reference evidence="3 4" key="1">
    <citation type="submission" date="2019-03" db="EMBL/GenBank/DDBJ databases">
        <title>Genomic Encyclopedia of Type Strains, Phase IV (KMG-IV): sequencing the most valuable type-strain genomes for metagenomic binning, comparative biology and taxonomic classification.</title>
        <authorList>
            <person name="Goeker M."/>
        </authorList>
    </citation>
    <scope>NUCLEOTIDE SEQUENCE [LARGE SCALE GENOMIC DNA]</scope>
    <source>
        <strain evidence="3 4">DSM 102969</strain>
    </source>
</reference>
<accession>A0A4V3CW54</accession>
<name>A0A4V3CW54_9HYPH</name>